<evidence type="ECO:0000256" key="3">
    <source>
        <dbReference type="ARBA" id="ARBA00009205"/>
    </source>
</evidence>
<dbReference type="GO" id="GO:0005930">
    <property type="term" value="C:axoneme"/>
    <property type="evidence" value="ECO:0007669"/>
    <property type="project" value="UniProtKB-SubCell"/>
</dbReference>
<dbReference type="OrthoDB" id="10259249at2759"/>
<evidence type="ECO:0000256" key="2">
    <source>
        <dbReference type="ARBA" id="ARBA00004430"/>
    </source>
</evidence>
<gene>
    <name evidence="8" type="ORF">FGIG_04583</name>
</gene>
<evidence type="ECO:0000256" key="7">
    <source>
        <dbReference type="ARBA" id="ARBA00023273"/>
    </source>
</evidence>
<keyword evidence="6" id="KW-0206">Cytoskeleton</keyword>
<dbReference type="InterPro" id="IPR029416">
    <property type="entry name" value="CFAP300"/>
</dbReference>
<protein>
    <recommendedName>
        <fullName evidence="4">Cilia- and flagella-associated protein 300</fullName>
    </recommendedName>
</protein>
<comment type="caution">
    <text evidence="8">The sequence shown here is derived from an EMBL/GenBank/DDBJ whole genome shotgun (WGS) entry which is preliminary data.</text>
</comment>
<name>A0A504YCL1_FASGI</name>
<evidence type="ECO:0000256" key="6">
    <source>
        <dbReference type="ARBA" id="ARBA00023212"/>
    </source>
</evidence>
<keyword evidence="9" id="KW-1185">Reference proteome</keyword>
<evidence type="ECO:0000256" key="5">
    <source>
        <dbReference type="ARBA" id="ARBA00022490"/>
    </source>
</evidence>
<evidence type="ECO:0000256" key="1">
    <source>
        <dbReference type="ARBA" id="ARBA00002404"/>
    </source>
</evidence>
<dbReference type="AlphaFoldDB" id="A0A504YCL1"/>
<evidence type="ECO:0000256" key="4">
    <source>
        <dbReference type="ARBA" id="ARBA00022174"/>
    </source>
</evidence>
<reference evidence="8 9" key="1">
    <citation type="submission" date="2019-04" db="EMBL/GenBank/DDBJ databases">
        <title>Annotation for the trematode Fasciola gigantica.</title>
        <authorList>
            <person name="Choi Y.-J."/>
        </authorList>
    </citation>
    <scope>NUCLEOTIDE SEQUENCE [LARGE SCALE GENOMIC DNA]</scope>
    <source>
        <strain evidence="8">Uganda_cow_1</strain>
    </source>
</reference>
<evidence type="ECO:0000313" key="9">
    <source>
        <dbReference type="Proteomes" id="UP000316759"/>
    </source>
</evidence>
<accession>A0A504YCL1</accession>
<dbReference type="PANTHER" id="PTHR31078:SF1">
    <property type="entry name" value="CILIA- AND FLAGELLA-ASSOCIATED PROTEIN 300"/>
    <property type="match status" value="1"/>
</dbReference>
<dbReference type="PANTHER" id="PTHR31078">
    <property type="entry name" value="CILIA- AND FLAGELLA-ASSOCIATED PROTEIN 300"/>
    <property type="match status" value="1"/>
</dbReference>
<proteinExistence type="inferred from homology"/>
<comment type="function">
    <text evidence="1">Cilium- and flagellum-specific protein that plays a role in axonemal structure organization and motility. May play a role in outer and inner dynein arm assembly.</text>
</comment>
<dbReference type="Pfam" id="PF14926">
    <property type="entry name" value="CFAP300"/>
    <property type="match status" value="1"/>
</dbReference>
<comment type="subcellular location">
    <subcellularLocation>
        <location evidence="2">Cytoplasm</location>
        <location evidence="2">Cytoskeleton</location>
        <location evidence="2">Cilium axoneme</location>
    </subcellularLocation>
</comment>
<keyword evidence="7" id="KW-0966">Cell projection</keyword>
<dbReference type="Proteomes" id="UP000316759">
    <property type="component" value="Unassembled WGS sequence"/>
</dbReference>
<organism evidence="8 9">
    <name type="scientific">Fasciola gigantica</name>
    <name type="common">Giant liver fluke</name>
    <dbReference type="NCBI Taxonomy" id="46835"/>
    <lineage>
        <taxon>Eukaryota</taxon>
        <taxon>Metazoa</taxon>
        <taxon>Spiralia</taxon>
        <taxon>Lophotrochozoa</taxon>
        <taxon>Platyhelminthes</taxon>
        <taxon>Trematoda</taxon>
        <taxon>Digenea</taxon>
        <taxon>Plagiorchiida</taxon>
        <taxon>Echinostomata</taxon>
        <taxon>Echinostomatoidea</taxon>
        <taxon>Fasciolidae</taxon>
        <taxon>Fasciola</taxon>
    </lineage>
</organism>
<comment type="similarity">
    <text evidence="3">Belongs to the CFAP300 family.</text>
</comment>
<dbReference type="EMBL" id="SUNJ01012528">
    <property type="protein sequence ID" value="TPP57965.1"/>
    <property type="molecule type" value="Genomic_DNA"/>
</dbReference>
<keyword evidence="5" id="KW-0963">Cytoplasm</keyword>
<sequence length="294" mass="34018">MLFYISAWYSVSAIMPTEDKGDIKFTFLHLENRDYPALISTDTQNSLMKWSMKGRLKVHTFSFDENFMAYEVQTFLKVGFVNYSNNSVTSVQKNLFTSNSVIAVVQGDGFFVPSKFEIVVENVPCTFTSLNVFKKVRELTARSDGTIKRCYDDVIDSVLVSDELRRCLLDTDSDTYGMVTEDERNQFLFRIFKHLCLGGELCQSEDNIDVYIELVRKLYRDLISVQKNPESRELQIISRVYSVKLLENEQTVFPSAKRTSKYIRHNTIVDPLKRNVISAVPCVRMWGFLNFVIK</sequence>
<dbReference type="STRING" id="46835.A0A504YCL1"/>
<evidence type="ECO:0000313" key="8">
    <source>
        <dbReference type="EMBL" id="TPP57965.1"/>
    </source>
</evidence>